<dbReference type="KEGG" id="mff:MFFC18_49130"/>
<keyword evidence="3" id="KW-1185">Reference proteome</keyword>
<keyword evidence="1" id="KW-0812">Transmembrane</keyword>
<name>A0A5B9PI66_9BACT</name>
<dbReference type="AlphaFoldDB" id="A0A5B9PI66"/>
<reference evidence="2 3" key="1">
    <citation type="submission" date="2019-08" db="EMBL/GenBank/DDBJ databases">
        <title>Deep-cultivation of Planctomycetes and their phenomic and genomic characterization uncovers novel biology.</title>
        <authorList>
            <person name="Wiegand S."/>
            <person name="Jogler M."/>
            <person name="Boedeker C."/>
            <person name="Pinto D."/>
            <person name="Vollmers J."/>
            <person name="Rivas-Marin E."/>
            <person name="Kohn T."/>
            <person name="Peeters S.H."/>
            <person name="Heuer A."/>
            <person name="Rast P."/>
            <person name="Oberbeckmann S."/>
            <person name="Bunk B."/>
            <person name="Jeske O."/>
            <person name="Meyerdierks A."/>
            <person name="Storesund J.E."/>
            <person name="Kallscheuer N."/>
            <person name="Luecker S."/>
            <person name="Lage O.M."/>
            <person name="Pohl T."/>
            <person name="Merkel B.J."/>
            <person name="Hornburger P."/>
            <person name="Mueller R.-W."/>
            <person name="Bruemmer F."/>
            <person name="Labrenz M."/>
            <person name="Spormann A.M."/>
            <person name="Op den Camp H."/>
            <person name="Overmann J."/>
            <person name="Amann R."/>
            <person name="Jetten M.S.M."/>
            <person name="Mascher T."/>
            <person name="Medema M.H."/>
            <person name="Devos D.P."/>
            <person name="Kaster A.-K."/>
            <person name="Ovreas L."/>
            <person name="Rohde M."/>
            <person name="Galperin M.Y."/>
            <person name="Jogler C."/>
        </authorList>
    </citation>
    <scope>NUCLEOTIDE SEQUENCE [LARGE SCALE GENOMIC DNA]</scope>
    <source>
        <strain evidence="2 3">FC18</strain>
    </source>
</reference>
<evidence type="ECO:0000256" key="1">
    <source>
        <dbReference type="SAM" id="Phobius"/>
    </source>
</evidence>
<accession>A0A5B9PI66</accession>
<keyword evidence="1" id="KW-0472">Membrane</keyword>
<dbReference type="STRING" id="980251.GCA_001642875_04952"/>
<proteinExistence type="predicted"/>
<organism evidence="2 3">
    <name type="scientific">Mariniblastus fucicola</name>
    <dbReference type="NCBI Taxonomy" id="980251"/>
    <lineage>
        <taxon>Bacteria</taxon>
        <taxon>Pseudomonadati</taxon>
        <taxon>Planctomycetota</taxon>
        <taxon>Planctomycetia</taxon>
        <taxon>Pirellulales</taxon>
        <taxon>Pirellulaceae</taxon>
        <taxon>Mariniblastus</taxon>
    </lineage>
</organism>
<sequence length="57" mass="6109">MTPMSRFINGLSDLITDTAGATFDMFERMDTVQLATLSICVLVVAGMCLRGNPVRGA</sequence>
<protein>
    <submittedName>
        <fullName evidence="2">Uncharacterized protein</fullName>
    </submittedName>
</protein>
<evidence type="ECO:0000313" key="2">
    <source>
        <dbReference type="EMBL" id="QEG24990.1"/>
    </source>
</evidence>
<dbReference type="EMBL" id="CP042912">
    <property type="protein sequence ID" value="QEG24990.1"/>
    <property type="molecule type" value="Genomic_DNA"/>
</dbReference>
<evidence type="ECO:0000313" key="3">
    <source>
        <dbReference type="Proteomes" id="UP000322214"/>
    </source>
</evidence>
<feature type="transmembrane region" description="Helical" evidence="1">
    <location>
        <begin position="32"/>
        <end position="49"/>
    </location>
</feature>
<keyword evidence="1" id="KW-1133">Transmembrane helix</keyword>
<gene>
    <name evidence="2" type="ORF">MFFC18_49130</name>
</gene>
<dbReference type="Proteomes" id="UP000322214">
    <property type="component" value="Chromosome"/>
</dbReference>
<dbReference type="RefSeq" id="WP_157665053.1">
    <property type="nucleotide sequence ID" value="NZ_CP042912.1"/>
</dbReference>